<dbReference type="InterPro" id="IPR051831">
    <property type="entry name" value="Bromodomain_contain_prot"/>
</dbReference>
<comment type="caution">
    <text evidence="9">The sequence shown here is derived from an EMBL/GenBank/DDBJ whole genome shotgun (WGS) entry which is preliminary data.</text>
</comment>
<evidence type="ECO:0000256" key="2">
    <source>
        <dbReference type="ARBA" id="ARBA00023015"/>
    </source>
</evidence>
<keyword evidence="2" id="KW-0805">Transcription regulation</keyword>
<evidence type="ECO:0000259" key="8">
    <source>
        <dbReference type="PROSITE" id="PS50014"/>
    </source>
</evidence>
<evidence type="ECO:0000256" key="1">
    <source>
        <dbReference type="ARBA" id="ARBA00004123"/>
    </source>
</evidence>
<dbReference type="Proteomes" id="UP001208570">
    <property type="component" value="Unassembled WGS sequence"/>
</dbReference>
<comment type="subcellular location">
    <subcellularLocation>
        <location evidence="1">Nucleus</location>
    </subcellularLocation>
</comment>
<feature type="region of interest" description="Disordered" evidence="7">
    <location>
        <begin position="640"/>
        <end position="701"/>
    </location>
</feature>
<dbReference type="SMART" id="SM00297">
    <property type="entry name" value="BROMO"/>
    <property type="match status" value="1"/>
</dbReference>
<evidence type="ECO:0000256" key="4">
    <source>
        <dbReference type="ARBA" id="ARBA00023163"/>
    </source>
</evidence>
<gene>
    <name evidence="9" type="ORF">LSH36_112g00056</name>
</gene>
<accession>A0AAD9JY92</accession>
<dbReference type="InterPro" id="IPR021900">
    <property type="entry name" value="DUF3512"/>
</dbReference>
<protein>
    <recommendedName>
        <fullName evidence="8">Bromo domain-containing protein</fullName>
    </recommendedName>
</protein>
<keyword evidence="4" id="KW-0804">Transcription</keyword>
<proteinExistence type="predicted"/>
<feature type="compositionally biased region" description="Basic residues" evidence="7">
    <location>
        <begin position="48"/>
        <end position="61"/>
    </location>
</feature>
<evidence type="ECO:0000256" key="5">
    <source>
        <dbReference type="ARBA" id="ARBA00023242"/>
    </source>
</evidence>
<feature type="domain" description="Bromo" evidence="8">
    <location>
        <begin position="142"/>
        <end position="212"/>
    </location>
</feature>
<dbReference type="GO" id="GO:0005634">
    <property type="term" value="C:nucleus"/>
    <property type="evidence" value="ECO:0007669"/>
    <property type="project" value="UniProtKB-SubCell"/>
</dbReference>
<feature type="region of interest" description="Disordered" evidence="7">
    <location>
        <begin position="1"/>
        <end position="70"/>
    </location>
</feature>
<keyword evidence="5" id="KW-0539">Nucleus</keyword>
<evidence type="ECO:0000256" key="3">
    <source>
        <dbReference type="ARBA" id="ARBA00023117"/>
    </source>
</evidence>
<evidence type="ECO:0000313" key="9">
    <source>
        <dbReference type="EMBL" id="KAK2161643.1"/>
    </source>
</evidence>
<dbReference type="PANTHER" id="PTHR22881:SF27">
    <property type="entry name" value="BROMODOMAIN CONTAINING 7_9"/>
    <property type="match status" value="1"/>
</dbReference>
<feature type="compositionally biased region" description="Low complexity" evidence="7">
    <location>
        <begin position="658"/>
        <end position="668"/>
    </location>
</feature>
<dbReference type="InterPro" id="IPR036427">
    <property type="entry name" value="Bromodomain-like_sf"/>
</dbReference>
<keyword evidence="3 6" id="KW-0103">Bromodomain</keyword>
<dbReference type="Gene3D" id="1.20.920.10">
    <property type="entry name" value="Bromodomain-like"/>
    <property type="match status" value="1"/>
</dbReference>
<dbReference type="InterPro" id="IPR001487">
    <property type="entry name" value="Bromodomain"/>
</dbReference>
<dbReference type="SUPFAM" id="SSF47370">
    <property type="entry name" value="Bromodomain"/>
    <property type="match status" value="1"/>
</dbReference>
<feature type="compositionally biased region" description="Basic and acidic residues" evidence="7">
    <location>
        <begin position="11"/>
        <end position="21"/>
    </location>
</feature>
<evidence type="ECO:0000256" key="7">
    <source>
        <dbReference type="SAM" id="MobiDB-lite"/>
    </source>
</evidence>
<dbReference type="PANTHER" id="PTHR22881">
    <property type="entry name" value="BROMODOMAIN CONTAINING PROTEIN"/>
    <property type="match status" value="1"/>
</dbReference>
<dbReference type="EMBL" id="JAODUP010000112">
    <property type="protein sequence ID" value="KAK2161643.1"/>
    <property type="molecule type" value="Genomic_DNA"/>
</dbReference>
<keyword evidence="10" id="KW-1185">Reference proteome</keyword>
<feature type="compositionally biased region" description="Low complexity" evidence="7">
    <location>
        <begin position="687"/>
        <end position="701"/>
    </location>
</feature>
<sequence>MSKKHKKHHKYDRDSDGEKPGLKLVLKVGTPDVGNSTPPPTDHDGERKHRHKKKKKKHKHHRDEQDAEFRVKLEKRKSEHLKEMELSDPEEEIAPPPVKKHITENNLNATLIAGRNLRERKNNEDEQTPLQKCLDYLHNILVKKDINGFFAYPVTDNIAPSYSKIILHPMDMSTMKENIDANQYATLLDYKADFKLMCDNCMTYNHPDTIYYKEAEKLLKSGLKLMSKEKMIQLKRCMPFMAMVTDSDLGIDQDQSLDGSAGVDSALKQLVLKPKVKKTVLSKFEAFPDRLTPEQILAQAQDAAKDANDQLSMRRPNTKFGFLHRDEDGSTTLNLLNPDNDGIVSHKERVVNLGTLLGKLQSGSGVLTGFKEDKRNKALPVNYLNYGPFSSYAPVYDSSNANLSKEDSDLLINAYGDEAGTQYAYSICHFVKDSGDYAVRMVDNLLDIITSGDHSKACAVLRKVEEAEKDDTPETTKIKVEPEEQMPSTDQCCQSTDVDFTALRSLSELGIDTGFIDDLETKLKKEQEIQKKLDTTCEMLKDLQETQYKRLSQTLPSHMGIVKAQDDKEQEIEFPRLRSKICPIFYTSLYLIYDAAMVKLLSHCDADTTKVSQNLKELAKEVSPGSLTSPSAVHHSLGVTVVPDMDSPNPEEASSAITDGPTVAAADTTTDDLDIGETSPSTEGTSQQQQEQQQQELQQQQ</sequence>
<dbReference type="Pfam" id="PF12024">
    <property type="entry name" value="DUF3512"/>
    <property type="match status" value="1"/>
</dbReference>
<dbReference type="GO" id="GO:0006357">
    <property type="term" value="P:regulation of transcription by RNA polymerase II"/>
    <property type="evidence" value="ECO:0007669"/>
    <property type="project" value="TreeGrafter"/>
</dbReference>
<name>A0AAD9JY92_9ANNE</name>
<feature type="compositionally biased region" description="Basic residues" evidence="7">
    <location>
        <begin position="1"/>
        <end position="10"/>
    </location>
</feature>
<reference evidence="9" key="1">
    <citation type="journal article" date="2023" name="Mol. Biol. Evol.">
        <title>Third-Generation Sequencing Reveals the Adaptive Role of the Epigenome in Three Deep-Sea Polychaetes.</title>
        <authorList>
            <person name="Perez M."/>
            <person name="Aroh O."/>
            <person name="Sun Y."/>
            <person name="Lan Y."/>
            <person name="Juniper S.K."/>
            <person name="Young C.R."/>
            <person name="Angers B."/>
            <person name="Qian P.Y."/>
        </authorList>
    </citation>
    <scope>NUCLEOTIDE SEQUENCE</scope>
    <source>
        <strain evidence="9">P08H-3</strain>
    </source>
</reference>
<dbReference type="Pfam" id="PF00439">
    <property type="entry name" value="Bromodomain"/>
    <property type="match status" value="1"/>
</dbReference>
<evidence type="ECO:0000256" key="6">
    <source>
        <dbReference type="PROSITE-ProRule" id="PRU00035"/>
    </source>
</evidence>
<dbReference type="AlphaFoldDB" id="A0AAD9JY92"/>
<dbReference type="PROSITE" id="PS50014">
    <property type="entry name" value="BROMODOMAIN_2"/>
    <property type="match status" value="1"/>
</dbReference>
<organism evidence="9 10">
    <name type="scientific">Paralvinella palmiformis</name>
    <dbReference type="NCBI Taxonomy" id="53620"/>
    <lineage>
        <taxon>Eukaryota</taxon>
        <taxon>Metazoa</taxon>
        <taxon>Spiralia</taxon>
        <taxon>Lophotrochozoa</taxon>
        <taxon>Annelida</taxon>
        <taxon>Polychaeta</taxon>
        <taxon>Sedentaria</taxon>
        <taxon>Canalipalpata</taxon>
        <taxon>Terebellida</taxon>
        <taxon>Terebelliformia</taxon>
        <taxon>Alvinellidae</taxon>
        <taxon>Paralvinella</taxon>
    </lineage>
</organism>
<dbReference type="PRINTS" id="PR00503">
    <property type="entry name" value="BROMODOMAIN"/>
</dbReference>
<evidence type="ECO:0000313" key="10">
    <source>
        <dbReference type="Proteomes" id="UP001208570"/>
    </source>
</evidence>